<sequence length="119" mass="12703">MGKLTVGKASLRVGSVVLVTFPFSNLKGIKVRPALVLATSEFDNLILCQITSKPYSSKTAICIKSSDFSKGGLPVVSYVRPDKLFTADISIIKSSAGELTPKTKKVILKSVCKLFIPVG</sequence>
<dbReference type="Pfam" id="PF02452">
    <property type="entry name" value="PemK_toxin"/>
    <property type="match status" value="1"/>
</dbReference>
<dbReference type="InterPro" id="IPR003477">
    <property type="entry name" value="PemK-like"/>
</dbReference>
<organism evidence="1 2">
    <name type="scientific">Candidatus Daviesbacteria bacterium GW2011_GWB1_36_5</name>
    <dbReference type="NCBI Taxonomy" id="1618426"/>
    <lineage>
        <taxon>Bacteria</taxon>
        <taxon>Candidatus Daviesiibacteriota</taxon>
    </lineage>
</organism>
<evidence type="ECO:0000313" key="1">
    <source>
        <dbReference type="EMBL" id="KKQ08338.1"/>
    </source>
</evidence>
<dbReference type="SUPFAM" id="SSF50118">
    <property type="entry name" value="Cell growth inhibitor/plasmid maintenance toxic component"/>
    <property type="match status" value="1"/>
</dbReference>
<dbReference type="AlphaFoldDB" id="A0A0G0EMP6"/>
<dbReference type="EMBL" id="LBSA01000027">
    <property type="protein sequence ID" value="KKQ08338.1"/>
    <property type="molecule type" value="Genomic_DNA"/>
</dbReference>
<comment type="caution">
    <text evidence="1">The sequence shown here is derived from an EMBL/GenBank/DDBJ whole genome shotgun (WGS) entry which is preliminary data.</text>
</comment>
<reference evidence="1 2" key="1">
    <citation type="journal article" date="2015" name="Nature">
        <title>rRNA introns, odd ribosomes, and small enigmatic genomes across a large radiation of phyla.</title>
        <authorList>
            <person name="Brown C.T."/>
            <person name="Hug L.A."/>
            <person name="Thomas B.C."/>
            <person name="Sharon I."/>
            <person name="Castelle C.J."/>
            <person name="Singh A."/>
            <person name="Wilkins M.J."/>
            <person name="Williams K.H."/>
            <person name="Banfield J.F."/>
        </authorList>
    </citation>
    <scope>NUCLEOTIDE SEQUENCE [LARGE SCALE GENOMIC DNA]</scope>
</reference>
<name>A0A0G0EMP6_9BACT</name>
<evidence type="ECO:0000313" key="2">
    <source>
        <dbReference type="Proteomes" id="UP000034492"/>
    </source>
</evidence>
<gene>
    <name evidence="1" type="ORF">US19_C0027G0015</name>
</gene>
<proteinExistence type="predicted"/>
<dbReference type="GO" id="GO:0003677">
    <property type="term" value="F:DNA binding"/>
    <property type="evidence" value="ECO:0007669"/>
    <property type="project" value="InterPro"/>
</dbReference>
<dbReference type="InterPro" id="IPR011067">
    <property type="entry name" value="Plasmid_toxin/cell-grow_inhib"/>
</dbReference>
<dbReference type="Gene3D" id="2.30.30.110">
    <property type="match status" value="1"/>
</dbReference>
<protein>
    <recommendedName>
        <fullName evidence="3">Transcriptional modulator of MazE/toxin, MazF</fullName>
    </recommendedName>
</protein>
<evidence type="ECO:0008006" key="3">
    <source>
        <dbReference type="Google" id="ProtNLM"/>
    </source>
</evidence>
<dbReference type="Proteomes" id="UP000034492">
    <property type="component" value="Unassembled WGS sequence"/>
</dbReference>
<accession>A0A0G0EMP6</accession>